<dbReference type="EMBL" id="SMSJ01000038">
    <property type="protein sequence ID" value="TDH60412.1"/>
    <property type="molecule type" value="Genomic_DNA"/>
</dbReference>
<keyword evidence="2" id="KW-1185">Reference proteome</keyword>
<accession>A0A4R5QBE3</accession>
<protein>
    <submittedName>
        <fullName evidence="1">Uncharacterized protein</fullName>
    </submittedName>
</protein>
<gene>
    <name evidence="1" type="ORF">E2C06_21990</name>
</gene>
<dbReference type="OrthoDB" id="2375382at2"/>
<comment type="caution">
    <text evidence="1">The sequence shown here is derived from an EMBL/GenBank/DDBJ whole genome shotgun (WGS) entry which is preliminary data.</text>
</comment>
<dbReference type="AlphaFoldDB" id="A0A4R5QBE3"/>
<sequence length="71" mass="8108">MTLQICGTGLGGSMPNPVENTRQFTWDNWLSNRIFHCHGDIVDHCCRAWNRLVEQPWTIMSTGLRDGTQGF</sequence>
<reference evidence="1 2" key="1">
    <citation type="journal article" date="2016" name="J. Microbiol.">
        <title>Dankookia rubra gen. nov., sp. nov., an alphaproteobacterium isolated from sediment of a shallow stream.</title>
        <authorList>
            <person name="Kim W.H."/>
            <person name="Kim D.H."/>
            <person name="Kang K."/>
            <person name="Ahn T.Y."/>
        </authorList>
    </citation>
    <scope>NUCLEOTIDE SEQUENCE [LARGE SCALE GENOMIC DNA]</scope>
    <source>
        <strain evidence="1 2">JCM30602</strain>
    </source>
</reference>
<evidence type="ECO:0000313" key="1">
    <source>
        <dbReference type="EMBL" id="TDH60412.1"/>
    </source>
</evidence>
<proteinExistence type="predicted"/>
<organism evidence="1 2">
    <name type="scientific">Dankookia rubra</name>
    <dbReference type="NCBI Taxonomy" id="1442381"/>
    <lineage>
        <taxon>Bacteria</taxon>
        <taxon>Pseudomonadati</taxon>
        <taxon>Pseudomonadota</taxon>
        <taxon>Alphaproteobacteria</taxon>
        <taxon>Acetobacterales</taxon>
        <taxon>Roseomonadaceae</taxon>
        <taxon>Dankookia</taxon>
    </lineage>
</organism>
<evidence type="ECO:0000313" key="2">
    <source>
        <dbReference type="Proteomes" id="UP000295096"/>
    </source>
</evidence>
<dbReference type="Proteomes" id="UP000295096">
    <property type="component" value="Unassembled WGS sequence"/>
</dbReference>
<dbReference type="RefSeq" id="WP_133290757.1">
    <property type="nucleotide sequence ID" value="NZ_SMSJ01000038.1"/>
</dbReference>
<name>A0A4R5QBE3_9PROT</name>